<gene>
    <name evidence="1" type="ORF">NJLHNGOC_07240</name>
</gene>
<dbReference type="SUPFAM" id="SSF50475">
    <property type="entry name" value="FMN-binding split barrel"/>
    <property type="match status" value="1"/>
</dbReference>
<dbReference type="EMBL" id="QEXL01000008">
    <property type="protein sequence ID" value="RBM07442.1"/>
    <property type="molecule type" value="Genomic_DNA"/>
</dbReference>
<sequence length="216" mass="24465">MAHTSGPDAAKKIMSPPSAVREWDSRDVLALIREFPLATISSPSWPDSLPLFLPLLAHADDKGHIIRLEGHLARRRFPPADLQAPYSVRALFCGPQAYVSPHLVTNRNWIPTWNYARAELRGILRFHEEQTWQSVQDLVHVMETAQPDPWTLDEAGERATRLAQHIVAFTIEVDGIDAAFKLGQDETPEIFSEIVANHPDRALARWMQRFRDNPPA</sequence>
<evidence type="ECO:0008006" key="3">
    <source>
        <dbReference type="Google" id="ProtNLM"/>
    </source>
</evidence>
<dbReference type="PANTHER" id="PTHR35802">
    <property type="entry name" value="PROTEASE SYNTHASE AND SPORULATION PROTEIN PAI 2"/>
    <property type="match status" value="1"/>
</dbReference>
<evidence type="ECO:0000313" key="2">
    <source>
        <dbReference type="Proteomes" id="UP000252680"/>
    </source>
</evidence>
<organism evidence="1 2">
    <name type="scientific">Novacetimonas cocois</name>
    <dbReference type="NCBI Taxonomy" id="1747507"/>
    <lineage>
        <taxon>Bacteria</taxon>
        <taxon>Pseudomonadati</taxon>
        <taxon>Pseudomonadota</taxon>
        <taxon>Alphaproteobacteria</taxon>
        <taxon>Acetobacterales</taxon>
        <taxon>Acetobacteraceae</taxon>
        <taxon>Novacetimonas</taxon>
    </lineage>
</organism>
<dbReference type="Pfam" id="PF04299">
    <property type="entry name" value="FMN_bind_2"/>
    <property type="match status" value="1"/>
</dbReference>
<dbReference type="AlphaFoldDB" id="A0A365YYA4"/>
<dbReference type="Gene3D" id="2.30.110.10">
    <property type="entry name" value="Electron Transport, Fmn-binding Protein, Chain A"/>
    <property type="match status" value="1"/>
</dbReference>
<keyword evidence="2" id="KW-1185">Reference proteome</keyword>
<evidence type="ECO:0000313" key="1">
    <source>
        <dbReference type="EMBL" id="RBM07442.1"/>
    </source>
</evidence>
<accession>A0A365YYA4</accession>
<dbReference type="InterPro" id="IPR012349">
    <property type="entry name" value="Split_barrel_FMN-bd"/>
</dbReference>
<dbReference type="Proteomes" id="UP000252680">
    <property type="component" value="Unassembled WGS sequence"/>
</dbReference>
<proteinExistence type="predicted"/>
<comment type="caution">
    <text evidence="1">The sequence shown here is derived from an EMBL/GenBank/DDBJ whole genome shotgun (WGS) entry which is preliminary data.</text>
</comment>
<name>A0A365YYA4_9PROT</name>
<reference evidence="1 2" key="1">
    <citation type="submission" date="2018-05" db="EMBL/GenBank/DDBJ databases">
        <title>Komagataeibacter cocois sp. nov., for a novel cellulose- producing strain isolated from coconut milk.</title>
        <authorList>
            <person name="Liu L."/>
            <person name="Wang Y."/>
            <person name="Liu S."/>
            <person name="Bi J."/>
            <person name="Chen H."/>
            <person name="Deng J."/>
            <person name="Zhang C."/>
            <person name="Hu Q."/>
            <person name="Li C."/>
        </authorList>
    </citation>
    <scope>NUCLEOTIDE SEQUENCE [LARGE SCALE GENOMIC DNA]</scope>
    <source>
        <strain evidence="1 2">WE7</strain>
    </source>
</reference>
<dbReference type="PANTHER" id="PTHR35802:SF1">
    <property type="entry name" value="PROTEASE SYNTHASE AND SPORULATION PROTEIN PAI 2"/>
    <property type="match status" value="1"/>
</dbReference>
<protein>
    <recommendedName>
        <fullName evidence="3">FMN-binding negative transcriptional regulator</fullName>
    </recommendedName>
</protein>
<dbReference type="InterPro" id="IPR007396">
    <property type="entry name" value="TR_PAI2-type"/>
</dbReference>